<reference evidence="1 2" key="1">
    <citation type="submission" date="2019-07" db="EMBL/GenBank/DDBJ databases">
        <title>Genomic Encyclopedia of Archaeal and Bacterial Type Strains, Phase II (KMG-II): from individual species to whole genera.</title>
        <authorList>
            <person name="Goeker M."/>
        </authorList>
    </citation>
    <scope>NUCLEOTIDE SEQUENCE [LARGE SCALE GENOMIC DNA]</scope>
    <source>
        <strain evidence="1 2">ATCC BAA-1139</strain>
    </source>
</reference>
<dbReference type="Pfam" id="PF07676">
    <property type="entry name" value="PD40"/>
    <property type="match status" value="1"/>
</dbReference>
<gene>
    <name evidence="1" type="ORF">JN12_00373</name>
</gene>
<proteinExistence type="predicted"/>
<protein>
    <submittedName>
        <fullName evidence="1">WD40 repeat protein</fullName>
    </submittedName>
</protein>
<name>A0A562WRC7_9BACT</name>
<dbReference type="AlphaFoldDB" id="A0A562WRC7"/>
<dbReference type="SUPFAM" id="SSF82171">
    <property type="entry name" value="DPP6 N-terminal domain-like"/>
    <property type="match status" value="1"/>
</dbReference>
<dbReference type="Gene3D" id="2.120.10.30">
    <property type="entry name" value="TolB, C-terminal domain"/>
    <property type="match status" value="2"/>
</dbReference>
<evidence type="ECO:0000313" key="2">
    <source>
        <dbReference type="Proteomes" id="UP000319449"/>
    </source>
</evidence>
<comment type="caution">
    <text evidence="1">The sequence shown here is derived from an EMBL/GenBank/DDBJ whole genome shotgun (WGS) entry which is preliminary data.</text>
</comment>
<dbReference type="InterPro" id="IPR011659">
    <property type="entry name" value="WD40"/>
</dbReference>
<dbReference type="Proteomes" id="UP000319449">
    <property type="component" value="Unassembled WGS sequence"/>
</dbReference>
<organism evidence="1 2">
    <name type="scientific">Geobacter argillaceus</name>
    <dbReference type="NCBI Taxonomy" id="345631"/>
    <lineage>
        <taxon>Bacteria</taxon>
        <taxon>Pseudomonadati</taxon>
        <taxon>Thermodesulfobacteriota</taxon>
        <taxon>Desulfuromonadia</taxon>
        <taxon>Geobacterales</taxon>
        <taxon>Geobacteraceae</taxon>
        <taxon>Geobacter</taxon>
    </lineage>
</organism>
<accession>A0A562WRC7</accession>
<dbReference type="InterPro" id="IPR011042">
    <property type="entry name" value="6-blade_b-propeller_TolB-like"/>
</dbReference>
<evidence type="ECO:0000313" key="1">
    <source>
        <dbReference type="EMBL" id="TWJ32962.1"/>
    </source>
</evidence>
<sequence length="443" mass="48993">MCIAVFLSVTGCRREQKESHLQPPGDVVTQTTLLATIGDREKPHSVDYAAGNKAVFNIVFNERGRGVAYIAEIAGTLHVVHDGTIGRPYQAIDNLQINPDGQRIAYSASVNGKRCPVTDGREGQLFDDTGVPVFSPDGRHVAHKVIMGGKIHIVVDNELSDGYRAYGGNPVFSADSAKVAYVEGAEENRKTRLIVSDLAFKKKIVKESCGSLMVTNRDKTRIAAINDINNKQRVIVFGFDRPDAMQEGPLYDSIEFPAFGKDGDAVAYVAKKGEARVLVLNGQERPLPEGDLIEAPVVHPDRKKAGIIMAIKHRYFLHEPFSHDEPKEKQYDEAAELVYNRDGSRHAYTARNGKNWFLVVNGKEGPAFDRVVTPMFSPDGSRLIYRARKDGKRFVVVADANGVVMRQHPNYEMVFPPVFTADGKSVAYGVKDGQQLIWKVENL</sequence>
<dbReference type="OrthoDB" id="5391607at2"/>
<dbReference type="EMBL" id="VLLN01000002">
    <property type="protein sequence ID" value="TWJ32962.1"/>
    <property type="molecule type" value="Genomic_DNA"/>
</dbReference>
<keyword evidence="2" id="KW-1185">Reference proteome</keyword>